<dbReference type="SMART" id="SM00239">
    <property type="entry name" value="C2"/>
    <property type="match status" value="1"/>
</dbReference>
<dbReference type="FunFam" id="2.60.40.150:FF:000329">
    <property type="entry name" value="SyNapTotagmin"/>
    <property type="match status" value="1"/>
</dbReference>
<dbReference type="GO" id="GO:0001786">
    <property type="term" value="F:phosphatidylserine binding"/>
    <property type="evidence" value="ECO:0007669"/>
    <property type="project" value="TreeGrafter"/>
</dbReference>
<dbReference type="Gene3D" id="2.60.40.150">
    <property type="entry name" value="C2 domain"/>
    <property type="match status" value="2"/>
</dbReference>
<dbReference type="Pfam" id="PF00168">
    <property type="entry name" value="C2"/>
    <property type="match status" value="2"/>
</dbReference>
<keyword evidence="1" id="KW-0677">Repeat</keyword>
<dbReference type="SUPFAM" id="SSF49562">
    <property type="entry name" value="C2 domain (Calcium/lipid-binding domain, CaLB)"/>
    <property type="match status" value="2"/>
</dbReference>
<dbReference type="STRING" id="2018661.A0A2A2LMU3"/>
<evidence type="ECO:0000256" key="1">
    <source>
        <dbReference type="ARBA" id="ARBA00022737"/>
    </source>
</evidence>
<protein>
    <recommendedName>
        <fullName evidence="2">C2 domain-containing protein</fullName>
    </recommendedName>
</protein>
<dbReference type="PROSITE" id="PS50004">
    <property type="entry name" value="C2"/>
    <property type="match status" value="1"/>
</dbReference>
<evidence type="ECO:0000259" key="2">
    <source>
        <dbReference type="PROSITE" id="PS50004"/>
    </source>
</evidence>
<evidence type="ECO:0000313" key="3">
    <source>
        <dbReference type="EMBL" id="PAV87468.1"/>
    </source>
</evidence>
<dbReference type="EMBL" id="LIAE01006566">
    <property type="protein sequence ID" value="PAV87468.1"/>
    <property type="molecule type" value="Genomic_DNA"/>
</dbReference>
<name>A0A2A2LMU3_9BILA</name>
<dbReference type="GO" id="GO:0030424">
    <property type="term" value="C:axon"/>
    <property type="evidence" value="ECO:0007669"/>
    <property type="project" value="TreeGrafter"/>
</dbReference>
<dbReference type="GO" id="GO:0030276">
    <property type="term" value="F:clathrin binding"/>
    <property type="evidence" value="ECO:0007669"/>
    <property type="project" value="TreeGrafter"/>
</dbReference>
<sequence length="254" mass="28704">MDRLAEVTSLHGLIHVDRRHRSQSARSCGSVGQHKNKLDEDLLSRGVSTLPTIRRHSMKKLQEMTLVMQVLDYDRFSADEPIGEVLLPMKNVKLDKGPVYWKHLQRPTVSTEQCGELMLSLCYLPEMGKLTVSVIKARNLTAKDTFGSSDPYVKLWLVQKGKKLEKRKTAVKTNTLSPIFNESFAFAVPTKDILEAEVNLVATVMDYDMVGVNDEIGHVVIGSLGNQRGAEQWKEALSHPETPIAFWHRLTPKW</sequence>
<dbReference type="GO" id="GO:0005886">
    <property type="term" value="C:plasma membrane"/>
    <property type="evidence" value="ECO:0007669"/>
    <property type="project" value="TreeGrafter"/>
</dbReference>
<dbReference type="GO" id="GO:0070382">
    <property type="term" value="C:exocytic vesicle"/>
    <property type="evidence" value="ECO:0007669"/>
    <property type="project" value="TreeGrafter"/>
</dbReference>
<dbReference type="PRINTS" id="PR00399">
    <property type="entry name" value="SYNAPTOTAGMN"/>
</dbReference>
<organism evidence="3 4">
    <name type="scientific">Diploscapter pachys</name>
    <dbReference type="NCBI Taxonomy" id="2018661"/>
    <lineage>
        <taxon>Eukaryota</taxon>
        <taxon>Metazoa</taxon>
        <taxon>Ecdysozoa</taxon>
        <taxon>Nematoda</taxon>
        <taxon>Chromadorea</taxon>
        <taxon>Rhabditida</taxon>
        <taxon>Rhabditina</taxon>
        <taxon>Rhabditomorpha</taxon>
        <taxon>Rhabditoidea</taxon>
        <taxon>Rhabditidae</taxon>
        <taxon>Diploscapter</taxon>
    </lineage>
</organism>
<dbReference type="InterPro" id="IPR035892">
    <property type="entry name" value="C2_domain_sf"/>
</dbReference>
<dbReference type="GO" id="GO:0098793">
    <property type="term" value="C:presynapse"/>
    <property type="evidence" value="ECO:0007669"/>
    <property type="project" value="GOC"/>
</dbReference>
<dbReference type="OrthoDB" id="270970at2759"/>
<dbReference type="AlphaFoldDB" id="A0A2A2LMU3"/>
<reference evidence="3 4" key="1">
    <citation type="journal article" date="2017" name="Curr. Biol.">
        <title>Genome architecture and evolution of a unichromosomal asexual nematode.</title>
        <authorList>
            <person name="Fradin H."/>
            <person name="Zegar C."/>
            <person name="Gutwein M."/>
            <person name="Lucas J."/>
            <person name="Kovtun M."/>
            <person name="Corcoran D."/>
            <person name="Baugh L.R."/>
            <person name="Kiontke K."/>
            <person name="Gunsalus K."/>
            <person name="Fitch D.H."/>
            <person name="Piano F."/>
        </authorList>
    </citation>
    <scope>NUCLEOTIDE SEQUENCE [LARGE SCALE GENOMIC DNA]</scope>
    <source>
        <strain evidence="3">PF1309</strain>
    </source>
</reference>
<evidence type="ECO:0000313" key="4">
    <source>
        <dbReference type="Proteomes" id="UP000218231"/>
    </source>
</evidence>
<feature type="domain" description="C2" evidence="2">
    <location>
        <begin position="113"/>
        <end position="234"/>
    </location>
</feature>
<gene>
    <name evidence="3" type="ORF">WR25_18607</name>
</gene>
<dbReference type="GO" id="GO:0005544">
    <property type="term" value="F:calcium-dependent phospholipid binding"/>
    <property type="evidence" value="ECO:0007669"/>
    <property type="project" value="TreeGrafter"/>
</dbReference>
<dbReference type="PRINTS" id="PR00360">
    <property type="entry name" value="C2DOMAIN"/>
</dbReference>
<dbReference type="Proteomes" id="UP000218231">
    <property type="component" value="Unassembled WGS sequence"/>
</dbReference>
<dbReference type="PANTHER" id="PTHR10024">
    <property type="entry name" value="SYNAPTOTAGMIN"/>
    <property type="match status" value="1"/>
</dbReference>
<dbReference type="PANTHER" id="PTHR10024:SF344">
    <property type="entry name" value="SYNAPTOTAGMIN-7"/>
    <property type="match status" value="1"/>
</dbReference>
<keyword evidence="4" id="KW-1185">Reference proteome</keyword>
<comment type="caution">
    <text evidence="3">The sequence shown here is derived from an EMBL/GenBank/DDBJ whole genome shotgun (WGS) entry which is preliminary data.</text>
</comment>
<dbReference type="GO" id="GO:0006906">
    <property type="term" value="P:vesicle fusion"/>
    <property type="evidence" value="ECO:0007669"/>
    <property type="project" value="TreeGrafter"/>
</dbReference>
<dbReference type="InterPro" id="IPR000008">
    <property type="entry name" value="C2_dom"/>
</dbReference>
<proteinExistence type="predicted"/>
<dbReference type="GO" id="GO:0005509">
    <property type="term" value="F:calcium ion binding"/>
    <property type="evidence" value="ECO:0007669"/>
    <property type="project" value="TreeGrafter"/>
</dbReference>
<dbReference type="GO" id="GO:0000149">
    <property type="term" value="F:SNARE binding"/>
    <property type="evidence" value="ECO:0007669"/>
    <property type="project" value="TreeGrafter"/>
</dbReference>
<dbReference type="InterPro" id="IPR001565">
    <property type="entry name" value="Synaptotagmin"/>
</dbReference>
<dbReference type="GO" id="GO:0048791">
    <property type="term" value="P:calcium ion-regulated exocytosis of neurotransmitter"/>
    <property type="evidence" value="ECO:0007669"/>
    <property type="project" value="TreeGrafter"/>
</dbReference>
<accession>A0A2A2LMU3</accession>